<reference evidence="1 2" key="1">
    <citation type="submission" date="2020-07" db="EMBL/GenBank/DDBJ databases">
        <title>Endozoicomonas sp. nov., isolated from sediment.</title>
        <authorList>
            <person name="Gu T."/>
        </authorList>
    </citation>
    <scope>NUCLEOTIDE SEQUENCE [LARGE SCALE GENOMIC DNA]</scope>
    <source>
        <strain evidence="1 2">SM1973</strain>
    </source>
</reference>
<evidence type="ECO:0000313" key="2">
    <source>
        <dbReference type="Proteomes" id="UP000569732"/>
    </source>
</evidence>
<evidence type="ECO:0008006" key="3">
    <source>
        <dbReference type="Google" id="ProtNLM"/>
    </source>
</evidence>
<sequence>MLKKSLIVEISKNDSALDDYLQIVSMDAACVAKRYWKNPDLHSYNGNKIHPITLLSHANNQNFITDYNSGGYKAYLSGSEIAKNIVALGLTPTRFKFCLLAGCKGAENKDQAGLYIQIGDAFAIPVVASTTPVKLATTNTQITLTPQDQGQWKVYFPAESSIYDLKNERCKEIHEYLMGYVFQCLTE</sequence>
<evidence type="ECO:0000313" key="1">
    <source>
        <dbReference type="EMBL" id="NYZ66281.1"/>
    </source>
</evidence>
<gene>
    <name evidence="1" type="ORF">H0A36_09680</name>
</gene>
<dbReference type="AlphaFoldDB" id="A0A853I8S2"/>
<name>A0A853I8S2_9GAMM</name>
<organism evidence="1 2">
    <name type="scientific">Spartinivicinus marinus</name>
    <dbReference type="NCBI Taxonomy" id="2994442"/>
    <lineage>
        <taxon>Bacteria</taxon>
        <taxon>Pseudomonadati</taxon>
        <taxon>Pseudomonadota</taxon>
        <taxon>Gammaproteobacteria</taxon>
        <taxon>Oceanospirillales</taxon>
        <taxon>Zooshikellaceae</taxon>
        <taxon>Spartinivicinus</taxon>
    </lineage>
</organism>
<comment type="caution">
    <text evidence="1">The sequence shown here is derived from an EMBL/GenBank/DDBJ whole genome shotgun (WGS) entry which is preliminary data.</text>
</comment>
<keyword evidence="2" id="KW-1185">Reference proteome</keyword>
<protein>
    <recommendedName>
        <fullName evidence="3">CHAT domain-containing protein</fullName>
    </recommendedName>
</protein>
<accession>A0A853I8S2</accession>
<dbReference type="RefSeq" id="WP_180568309.1">
    <property type="nucleotide sequence ID" value="NZ_JACCKB010000012.1"/>
</dbReference>
<proteinExistence type="predicted"/>
<dbReference type="EMBL" id="JACCKB010000012">
    <property type="protein sequence ID" value="NYZ66281.1"/>
    <property type="molecule type" value="Genomic_DNA"/>
</dbReference>
<dbReference type="Proteomes" id="UP000569732">
    <property type="component" value="Unassembled WGS sequence"/>
</dbReference>